<evidence type="ECO:0000313" key="2">
    <source>
        <dbReference type="Proteomes" id="UP000235598"/>
    </source>
</evidence>
<organism evidence="1 2">
    <name type="scientific">Brevibacterium paucivorans</name>
    <dbReference type="NCBI Taxonomy" id="170994"/>
    <lineage>
        <taxon>Bacteria</taxon>
        <taxon>Bacillati</taxon>
        <taxon>Actinomycetota</taxon>
        <taxon>Actinomycetes</taxon>
        <taxon>Micrococcales</taxon>
        <taxon>Brevibacteriaceae</taxon>
        <taxon>Brevibacterium</taxon>
    </lineage>
</organism>
<protein>
    <submittedName>
        <fullName evidence="1">Uncharacterized protein</fullName>
    </submittedName>
</protein>
<name>A0A2N6VI87_9MICO</name>
<comment type="caution">
    <text evidence="1">The sequence shown here is derived from an EMBL/GenBank/DDBJ whole genome shotgun (WGS) entry which is preliminary data.</text>
</comment>
<dbReference type="EMBL" id="PNHK01000711">
    <property type="protein sequence ID" value="PMC98902.1"/>
    <property type="molecule type" value="Genomic_DNA"/>
</dbReference>
<feature type="non-terminal residue" evidence="1">
    <location>
        <position position="1"/>
    </location>
</feature>
<dbReference type="OrthoDB" id="174137at2"/>
<proteinExistence type="predicted"/>
<feature type="non-terminal residue" evidence="1">
    <location>
        <position position="108"/>
    </location>
</feature>
<accession>A0A2N6VI87</accession>
<dbReference type="RefSeq" id="WP_146004904.1">
    <property type="nucleotide sequence ID" value="NZ_PNHK01000711.1"/>
</dbReference>
<reference evidence="1 2" key="1">
    <citation type="submission" date="2017-09" db="EMBL/GenBank/DDBJ databases">
        <title>Bacterial strain isolated from the female urinary microbiota.</title>
        <authorList>
            <person name="Thomas-White K."/>
            <person name="Kumar N."/>
            <person name="Forster S."/>
            <person name="Putonti C."/>
            <person name="Lawley T."/>
            <person name="Wolfe A.J."/>
        </authorList>
    </citation>
    <scope>NUCLEOTIDE SEQUENCE [LARGE SCALE GENOMIC DNA]</scope>
    <source>
        <strain evidence="1 2">UMB1301</strain>
    </source>
</reference>
<gene>
    <name evidence="1" type="ORF">CJ199_15850</name>
</gene>
<evidence type="ECO:0000313" key="1">
    <source>
        <dbReference type="EMBL" id="PMC98902.1"/>
    </source>
</evidence>
<dbReference type="AlphaFoldDB" id="A0A2N6VI87"/>
<sequence>SAIEAEKLLLTRQERETKRELDSLAARRNNLPSNLLDIREQLSAATGIAEDELPFAGELLDVAEEFEEWRGAAERVLRNFALSMLVPQAHYARSARSRVRAKCVRVTA</sequence>
<dbReference type="Proteomes" id="UP000235598">
    <property type="component" value="Unassembled WGS sequence"/>
</dbReference>